<comment type="caution">
    <text evidence="2">The sequence shown here is derived from an EMBL/GenBank/DDBJ whole genome shotgun (WGS) entry which is preliminary data.</text>
</comment>
<evidence type="ECO:0000256" key="1">
    <source>
        <dbReference type="SAM" id="Phobius"/>
    </source>
</evidence>
<protein>
    <submittedName>
        <fullName evidence="2">DUF1294 domain-containing protein</fullName>
    </submittedName>
</protein>
<keyword evidence="3" id="KW-1185">Reference proteome</keyword>
<dbReference type="OrthoDB" id="72963at2"/>
<dbReference type="RefSeq" id="WP_124936831.1">
    <property type="nucleotide sequence ID" value="NZ_RJVQ01000003.1"/>
</dbReference>
<evidence type="ECO:0000313" key="3">
    <source>
        <dbReference type="Proteomes" id="UP000281112"/>
    </source>
</evidence>
<evidence type="ECO:0000313" key="2">
    <source>
        <dbReference type="EMBL" id="RQW63367.1"/>
    </source>
</evidence>
<proteinExistence type="predicted"/>
<gene>
    <name evidence="2" type="ORF">EES38_08955</name>
</gene>
<dbReference type="AlphaFoldDB" id="A0A3N9TGG7"/>
<dbReference type="EMBL" id="RJVQ01000003">
    <property type="protein sequence ID" value="RQW63367.1"/>
    <property type="molecule type" value="Genomic_DNA"/>
</dbReference>
<keyword evidence="1" id="KW-1133">Transmembrane helix</keyword>
<feature type="transmembrane region" description="Helical" evidence="1">
    <location>
        <begin position="93"/>
        <end position="113"/>
    </location>
</feature>
<reference evidence="2 3" key="1">
    <citation type="submission" date="2018-11" db="EMBL/GenBank/DDBJ databases">
        <title>Vibrio LJC006 sp. nov., isolated from seawater during the bloom of the enteromorpha.</title>
        <authorList>
            <person name="Liang J."/>
        </authorList>
    </citation>
    <scope>NUCLEOTIDE SEQUENCE [LARGE SCALE GENOMIC DNA]</scope>
    <source>
        <strain evidence="2 3">LJC006</strain>
    </source>
</reference>
<dbReference type="InterPro" id="IPR010718">
    <property type="entry name" value="DUF1294"/>
</dbReference>
<dbReference type="PROSITE" id="PS51257">
    <property type="entry name" value="PROKAR_LIPOPROTEIN"/>
    <property type="match status" value="1"/>
</dbReference>
<name>A0A3N9TGG7_9VIBR</name>
<accession>A0A3N9TGG7</accession>
<feature type="transmembrane region" description="Helical" evidence="1">
    <location>
        <begin position="30"/>
        <end position="49"/>
    </location>
</feature>
<dbReference type="Pfam" id="PF06961">
    <property type="entry name" value="DUF1294"/>
    <property type="match status" value="1"/>
</dbReference>
<keyword evidence="1" id="KW-0472">Membrane</keyword>
<sequence>MKTRLTCIALLTLYVLLVLRTYSYQAYVGGFYACFSLVTFFVFAWDKSAARNRRWRIAEKILLFLSLAGGWPGALLAQVSLNHKTKKQPFKSLLWLTVALNAAILFACSQPYLQDIQDLF</sequence>
<dbReference type="Proteomes" id="UP000281112">
    <property type="component" value="Unassembled WGS sequence"/>
</dbReference>
<organism evidence="2 3">
    <name type="scientific">Vibrio viridaestus</name>
    <dbReference type="NCBI Taxonomy" id="2487322"/>
    <lineage>
        <taxon>Bacteria</taxon>
        <taxon>Pseudomonadati</taxon>
        <taxon>Pseudomonadota</taxon>
        <taxon>Gammaproteobacteria</taxon>
        <taxon>Vibrionales</taxon>
        <taxon>Vibrionaceae</taxon>
        <taxon>Vibrio</taxon>
    </lineage>
</organism>
<keyword evidence="1" id="KW-0812">Transmembrane</keyword>